<dbReference type="AlphaFoldDB" id="A0A3M7RZ44"/>
<evidence type="ECO:0000313" key="2">
    <source>
        <dbReference type="Proteomes" id="UP000276133"/>
    </source>
</evidence>
<reference evidence="1 2" key="1">
    <citation type="journal article" date="2018" name="Sci. Rep.">
        <title>Genomic signatures of local adaptation to the degree of environmental predictability in rotifers.</title>
        <authorList>
            <person name="Franch-Gras L."/>
            <person name="Hahn C."/>
            <person name="Garcia-Roger E.M."/>
            <person name="Carmona M.J."/>
            <person name="Serra M."/>
            <person name="Gomez A."/>
        </authorList>
    </citation>
    <scope>NUCLEOTIDE SEQUENCE [LARGE SCALE GENOMIC DNA]</scope>
    <source>
        <strain evidence="1">HYR1</strain>
    </source>
</reference>
<name>A0A3M7RZ44_BRAPC</name>
<gene>
    <name evidence="1" type="ORF">BpHYR1_039081</name>
</gene>
<protein>
    <submittedName>
        <fullName evidence="1">Uncharacterized protein</fullName>
    </submittedName>
</protein>
<dbReference type="Proteomes" id="UP000276133">
    <property type="component" value="Unassembled WGS sequence"/>
</dbReference>
<accession>A0A3M7RZ44</accession>
<keyword evidence="2" id="KW-1185">Reference proteome</keyword>
<sequence>MDKNLFETIFRSLDRPIKISHLSQISTNLMAVGLEIFKLSCISINFLSFAQYSITCRDAPTILFCDSQYQDHVFICFTEEFLKIVLKFFSDKAFKKINSEKFKKYFTKIDAL</sequence>
<comment type="caution">
    <text evidence="1">The sequence shown here is derived from an EMBL/GenBank/DDBJ whole genome shotgun (WGS) entry which is preliminary data.</text>
</comment>
<dbReference type="EMBL" id="REGN01002328">
    <property type="protein sequence ID" value="RNA28831.1"/>
    <property type="molecule type" value="Genomic_DNA"/>
</dbReference>
<proteinExistence type="predicted"/>
<evidence type="ECO:0000313" key="1">
    <source>
        <dbReference type="EMBL" id="RNA28831.1"/>
    </source>
</evidence>
<organism evidence="1 2">
    <name type="scientific">Brachionus plicatilis</name>
    <name type="common">Marine rotifer</name>
    <name type="synonym">Brachionus muelleri</name>
    <dbReference type="NCBI Taxonomy" id="10195"/>
    <lineage>
        <taxon>Eukaryota</taxon>
        <taxon>Metazoa</taxon>
        <taxon>Spiralia</taxon>
        <taxon>Gnathifera</taxon>
        <taxon>Rotifera</taxon>
        <taxon>Eurotatoria</taxon>
        <taxon>Monogononta</taxon>
        <taxon>Pseudotrocha</taxon>
        <taxon>Ploima</taxon>
        <taxon>Brachionidae</taxon>
        <taxon>Brachionus</taxon>
    </lineage>
</organism>